<evidence type="ECO:0000313" key="2">
    <source>
        <dbReference type="EMBL" id="KAE9405457.1"/>
    </source>
</evidence>
<name>A0A6A4I8Q6_9AGAR</name>
<sequence length="540" mass="60742">MSMEASSSTSDASQELKKLLEIIGPEVLKEYRQTVFPPEILQMYPEFCPLDKPLDWVKLDNIKLWYFQHLLTRQSTQLASSTQSPAPLLTPTSKIAFKSSKRAHSTSPAQLSVKQEEQETKSIVTKSSKRKRPGTDTATAIEVEDSSDDESHPRKTQRSYTRKGKMKGDRIMITRQASCDSIEYYSEPLSCWPVLREGTIAHVIDMNEVPESEWPMEKGKPISMHSLVMKADQDSWGNGTYGSTKPGSATSVQLLDNVKCQVAHLKCQGSYIYTDSKQALWEAERQQNKAESSSVLTMVAAFYRDIMSTTCDHLKADGDVCGGLAVLRPLKECNFDGQTFFIGCANFAGSKDTKHRFTTIPRNIDCDLLKKLFRNKGQFPEAVLTKYQHNTPSNVCYNMVSPRNHRGKGLCPYTHINEDGTVLDAKLVHRPCNARITTYQPIDRDDHRIIVLVENAHSHPIFPMRKVTLEGRRKYAEAAKAHGTVGLSVVKCDNAVSTTQIFKGSPEDFDPALANPRVKRKIIRDVKNEKGVYAWVRDSM</sequence>
<evidence type="ECO:0000256" key="1">
    <source>
        <dbReference type="SAM" id="MobiDB-lite"/>
    </source>
</evidence>
<accession>A0A6A4I8Q6</accession>
<organism evidence="2 3">
    <name type="scientific">Gymnopus androsaceus JB14</name>
    <dbReference type="NCBI Taxonomy" id="1447944"/>
    <lineage>
        <taxon>Eukaryota</taxon>
        <taxon>Fungi</taxon>
        <taxon>Dikarya</taxon>
        <taxon>Basidiomycota</taxon>
        <taxon>Agaricomycotina</taxon>
        <taxon>Agaricomycetes</taxon>
        <taxon>Agaricomycetidae</taxon>
        <taxon>Agaricales</taxon>
        <taxon>Marasmiineae</taxon>
        <taxon>Omphalotaceae</taxon>
        <taxon>Gymnopus</taxon>
    </lineage>
</organism>
<feature type="region of interest" description="Disordered" evidence="1">
    <location>
        <begin position="97"/>
        <end position="167"/>
    </location>
</feature>
<reference evidence="2" key="1">
    <citation type="journal article" date="2019" name="Environ. Microbiol.">
        <title>Fungal ecological strategies reflected in gene transcription - a case study of two litter decomposers.</title>
        <authorList>
            <person name="Barbi F."/>
            <person name="Kohler A."/>
            <person name="Barry K."/>
            <person name="Baskaran P."/>
            <person name="Daum C."/>
            <person name="Fauchery L."/>
            <person name="Ihrmark K."/>
            <person name="Kuo A."/>
            <person name="LaButti K."/>
            <person name="Lipzen A."/>
            <person name="Morin E."/>
            <person name="Grigoriev I.V."/>
            <person name="Henrissat B."/>
            <person name="Lindahl B."/>
            <person name="Martin F."/>
        </authorList>
    </citation>
    <scope>NUCLEOTIDE SEQUENCE</scope>
    <source>
        <strain evidence="2">JB14</strain>
    </source>
</reference>
<protein>
    <submittedName>
        <fullName evidence="2">Uncharacterized protein</fullName>
    </submittedName>
</protein>
<feature type="compositionally biased region" description="Basic residues" evidence="1">
    <location>
        <begin position="154"/>
        <end position="165"/>
    </location>
</feature>
<keyword evidence="3" id="KW-1185">Reference proteome</keyword>
<dbReference type="EMBL" id="ML769409">
    <property type="protein sequence ID" value="KAE9405457.1"/>
    <property type="molecule type" value="Genomic_DNA"/>
</dbReference>
<dbReference type="AlphaFoldDB" id="A0A6A4I8Q6"/>
<proteinExistence type="predicted"/>
<gene>
    <name evidence="2" type="ORF">BT96DRAFT_1064039</name>
</gene>
<dbReference type="Proteomes" id="UP000799118">
    <property type="component" value="Unassembled WGS sequence"/>
</dbReference>
<evidence type="ECO:0000313" key="3">
    <source>
        <dbReference type="Proteomes" id="UP000799118"/>
    </source>
</evidence>
<dbReference type="OrthoDB" id="3267196at2759"/>